<dbReference type="GO" id="GO:0046464">
    <property type="term" value="P:acylglycerol catabolic process"/>
    <property type="evidence" value="ECO:0007669"/>
    <property type="project" value="TreeGrafter"/>
</dbReference>
<proteinExistence type="predicted"/>
<protein>
    <submittedName>
        <fullName evidence="2">Hydrolase</fullName>
    </submittedName>
</protein>
<dbReference type="GO" id="GO:0047372">
    <property type="term" value="F:monoacylglycerol lipase activity"/>
    <property type="evidence" value="ECO:0007669"/>
    <property type="project" value="TreeGrafter"/>
</dbReference>
<feature type="domain" description="AB hydrolase-1" evidence="1">
    <location>
        <begin position="27"/>
        <end position="130"/>
    </location>
</feature>
<dbReference type="GO" id="GO:0016020">
    <property type="term" value="C:membrane"/>
    <property type="evidence" value="ECO:0007669"/>
    <property type="project" value="TreeGrafter"/>
</dbReference>
<keyword evidence="2" id="KW-0378">Hydrolase</keyword>
<dbReference type="PANTHER" id="PTHR43798">
    <property type="entry name" value="MONOACYLGLYCEROL LIPASE"/>
    <property type="match status" value="1"/>
</dbReference>
<organism evidence="2 3">
    <name type="scientific">Deinococcus arenae</name>
    <dbReference type="NCBI Taxonomy" id="1452751"/>
    <lineage>
        <taxon>Bacteria</taxon>
        <taxon>Thermotogati</taxon>
        <taxon>Deinococcota</taxon>
        <taxon>Deinococci</taxon>
        <taxon>Deinococcales</taxon>
        <taxon>Deinococcaceae</taxon>
        <taxon>Deinococcus</taxon>
    </lineage>
</organism>
<dbReference type="EMBL" id="BMQG01000008">
    <property type="protein sequence ID" value="GGM47667.1"/>
    <property type="molecule type" value="Genomic_DNA"/>
</dbReference>
<dbReference type="Gene3D" id="3.40.50.1820">
    <property type="entry name" value="alpha/beta hydrolase"/>
    <property type="match status" value="1"/>
</dbReference>
<name>A0A8H9L979_9DEIO</name>
<dbReference type="InterPro" id="IPR050266">
    <property type="entry name" value="AB_hydrolase_sf"/>
</dbReference>
<sequence>MVTAQHTIRLPAGNFVYRVTGIADRTTVLALHGMGRDGSDWDATAQALAPEFRLVAPDLRGHGQSVRTGQYSLEAMRDDVAAFVDALQLDDFVLLGFSLGGVVAYLYVQARREHVRQLVTVDTPLPTTWEQPAPPAQAPEGIRHDWNAITQLFPELHTTTVWWWNDLARIGCPALLLRGGEASWMPQERIEETARQMPDAHVVAIPGGGHPIHRIQFATFADHLTDFLRGQK</sequence>
<dbReference type="Proteomes" id="UP000600547">
    <property type="component" value="Unassembled WGS sequence"/>
</dbReference>
<dbReference type="SUPFAM" id="SSF53474">
    <property type="entry name" value="alpha/beta-Hydrolases"/>
    <property type="match status" value="1"/>
</dbReference>
<evidence type="ECO:0000259" key="1">
    <source>
        <dbReference type="Pfam" id="PF00561"/>
    </source>
</evidence>
<dbReference type="PANTHER" id="PTHR43798:SF5">
    <property type="entry name" value="MONOACYLGLYCEROL LIPASE ABHD6"/>
    <property type="match status" value="1"/>
</dbReference>
<keyword evidence="3" id="KW-1185">Reference proteome</keyword>
<dbReference type="InterPro" id="IPR000073">
    <property type="entry name" value="AB_hydrolase_1"/>
</dbReference>
<accession>A0A8H9L979</accession>
<evidence type="ECO:0000313" key="3">
    <source>
        <dbReference type="Proteomes" id="UP000600547"/>
    </source>
</evidence>
<evidence type="ECO:0000313" key="2">
    <source>
        <dbReference type="EMBL" id="GGM47667.1"/>
    </source>
</evidence>
<dbReference type="Pfam" id="PF00561">
    <property type="entry name" value="Abhydrolase_1"/>
    <property type="match status" value="1"/>
</dbReference>
<reference evidence="3" key="1">
    <citation type="journal article" date="2019" name="Int. J. Syst. Evol. Microbiol.">
        <title>The Global Catalogue of Microorganisms (GCM) 10K type strain sequencing project: providing services to taxonomists for standard genome sequencing and annotation.</title>
        <authorList>
            <consortium name="The Broad Institute Genomics Platform"/>
            <consortium name="The Broad Institute Genome Sequencing Center for Infectious Disease"/>
            <person name="Wu L."/>
            <person name="Ma J."/>
        </authorList>
    </citation>
    <scope>NUCLEOTIDE SEQUENCE [LARGE SCALE GENOMIC DNA]</scope>
    <source>
        <strain evidence="3">JCM 31047</strain>
    </source>
</reference>
<gene>
    <name evidence="2" type="ORF">GCM10008956_24810</name>
</gene>
<dbReference type="AlphaFoldDB" id="A0A8H9L979"/>
<comment type="caution">
    <text evidence="2">The sequence shown here is derived from an EMBL/GenBank/DDBJ whole genome shotgun (WGS) entry which is preliminary data.</text>
</comment>
<dbReference type="InterPro" id="IPR029058">
    <property type="entry name" value="AB_hydrolase_fold"/>
</dbReference>